<sequence>MSMTDYIDERYDDTFESVYTMLSELARCDRASALRHISQTLKSLYVRQGNDWTGRGAIGNAGLDASVAAHEAVLLELSSGKRGEQS</sequence>
<gene>
    <name evidence="1" type="ORF">SAMN02745119_01880</name>
</gene>
<dbReference type="AlphaFoldDB" id="A0A1T4P8U7"/>
<evidence type="ECO:0000313" key="2">
    <source>
        <dbReference type="Proteomes" id="UP000190102"/>
    </source>
</evidence>
<dbReference type="EMBL" id="FUWR01000009">
    <property type="protein sequence ID" value="SJZ87879.1"/>
    <property type="molecule type" value="Genomic_DNA"/>
</dbReference>
<keyword evidence="2" id="KW-1185">Reference proteome</keyword>
<organism evidence="1 2">
    <name type="scientific">Trichlorobacter thiogenes</name>
    <dbReference type="NCBI Taxonomy" id="115783"/>
    <lineage>
        <taxon>Bacteria</taxon>
        <taxon>Pseudomonadati</taxon>
        <taxon>Thermodesulfobacteriota</taxon>
        <taxon>Desulfuromonadia</taxon>
        <taxon>Geobacterales</taxon>
        <taxon>Geobacteraceae</taxon>
        <taxon>Trichlorobacter</taxon>
    </lineage>
</organism>
<dbReference type="OrthoDB" id="1954133at2"/>
<proteinExistence type="predicted"/>
<dbReference type="Proteomes" id="UP000190102">
    <property type="component" value="Unassembled WGS sequence"/>
</dbReference>
<dbReference type="STRING" id="115783.SAMN02745119_01880"/>
<reference evidence="2" key="1">
    <citation type="submission" date="2017-02" db="EMBL/GenBank/DDBJ databases">
        <authorList>
            <person name="Varghese N."/>
            <person name="Submissions S."/>
        </authorList>
    </citation>
    <scope>NUCLEOTIDE SEQUENCE [LARGE SCALE GENOMIC DNA]</scope>
    <source>
        <strain evidence="2">ATCC BAA-34</strain>
    </source>
</reference>
<name>A0A1T4P8U7_9BACT</name>
<accession>A0A1T4P8U7</accession>
<protein>
    <submittedName>
        <fullName evidence="1">Uncharacterized protein</fullName>
    </submittedName>
</protein>
<evidence type="ECO:0000313" key="1">
    <source>
        <dbReference type="EMBL" id="SJZ87879.1"/>
    </source>
</evidence>
<dbReference type="RefSeq" id="WP_078790169.1">
    <property type="nucleotide sequence ID" value="NZ_FUWR01000009.1"/>
</dbReference>